<feature type="transmembrane region" description="Helical" evidence="1">
    <location>
        <begin position="26"/>
        <end position="44"/>
    </location>
</feature>
<organism evidence="2 3">
    <name type="scientific">Nocardioides iriomotensis</name>
    <dbReference type="NCBI Taxonomy" id="715784"/>
    <lineage>
        <taxon>Bacteria</taxon>
        <taxon>Bacillati</taxon>
        <taxon>Actinomycetota</taxon>
        <taxon>Actinomycetes</taxon>
        <taxon>Propionibacteriales</taxon>
        <taxon>Nocardioidaceae</taxon>
        <taxon>Nocardioides</taxon>
    </lineage>
</organism>
<feature type="transmembrane region" description="Helical" evidence="1">
    <location>
        <begin position="94"/>
        <end position="113"/>
    </location>
</feature>
<keyword evidence="1" id="KW-0472">Membrane</keyword>
<proteinExistence type="predicted"/>
<dbReference type="OrthoDB" id="265224at2"/>
<dbReference type="AlphaFoldDB" id="A0A4Q5J845"/>
<accession>A0A4Q5J845</accession>
<keyword evidence="3" id="KW-1185">Reference proteome</keyword>
<feature type="transmembrane region" description="Helical" evidence="1">
    <location>
        <begin position="64"/>
        <end position="87"/>
    </location>
</feature>
<comment type="caution">
    <text evidence="2">The sequence shown here is derived from an EMBL/GenBank/DDBJ whole genome shotgun (WGS) entry which is preliminary data.</text>
</comment>
<dbReference type="Proteomes" id="UP000291189">
    <property type="component" value="Unassembled WGS sequence"/>
</dbReference>
<evidence type="ECO:0000256" key="1">
    <source>
        <dbReference type="SAM" id="Phobius"/>
    </source>
</evidence>
<keyword evidence="1" id="KW-1133">Transmembrane helix</keyword>
<gene>
    <name evidence="2" type="ORF">ETU37_02435</name>
</gene>
<reference evidence="2 3" key="1">
    <citation type="submission" date="2019-01" db="EMBL/GenBank/DDBJ databases">
        <title>Nocardioides guangzhouensis sp. nov., an actinobacterium isolated from soil.</title>
        <authorList>
            <person name="Fu Y."/>
            <person name="Cai Y."/>
            <person name="Lin Z."/>
            <person name="Chen P."/>
        </authorList>
    </citation>
    <scope>NUCLEOTIDE SEQUENCE [LARGE SCALE GENOMIC DNA]</scope>
    <source>
        <strain evidence="2 3">NBRC 105384</strain>
    </source>
</reference>
<evidence type="ECO:0000313" key="2">
    <source>
        <dbReference type="EMBL" id="RYU14927.1"/>
    </source>
</evidence>
<evidence type="ECO:0000313" key="3">
    <source>
        <dbReference type="Proteomes" id="UP000291189"/>
    </source>
</evidence>
<name>A0A4Q5J845_9ACTN</name>
<dbReference type="EMBL" id="SDPU01000009">
    <property type="protein sequence ID" value="RYU14927.1"/>
    <property type="molecule type" value="Genomic_DNA"/>
</dbReference>
<feature type="transmembrane region" description="Helical" evidence="1">
    <location>
        <begin position="133"/>
        <end position="152"/>
    </location>
</feature>
<protein>
    <submittedName>
        <fullName evidence="2">DoxX family protein</fullName>
    </submittedName>
</protein>
<sequence>MHRTTTTVEDAVRRAQVLLDRHSITLLRWSLGFVFLLFGALKFVPGLSPAADLATRTVEALTFGLVTGPSALLMTATLETFIGITLLSGRFLKAGLAVLGMSLVGIMSPLVLFPGELFPAGPTSVGQYVIKDVVLVAGGLVVAAHALGARLTRREDVRH</sequence>
<keyword evidence="1" id="KW-0812">Transmembrane</keyword>